<comment type="caution">
    <text evidence="1">The sequence shown here is derived from an EMBL/GenBank/DDBJ whole genome shotgun (WGS) entry which is preliminary data.</text>
</comment>
<dbReference type="InterPro" id="IPR020277">
    <property type="entry name" value="DUF2624"/>
</dbReference>
<evidence type="ECO:0000313" key="2">
    <source>
        <dbReference type="Proteomes" id="UP000799092"/>
    </source>
</evidence>
<protein>
    <submittedName>
        <fullName evidence="1">DUF2624 family protein</fullName>
    </submittedName>
</protein>
<dbReference type="RefSeq" id="WP_153736730.1">
    <property type="nucleotide sequence ID" value="NZ_WJNG01000007.1"/>
</dbReference>
<evidence type="ECO:0000313" key="1">
    <source>
        <dbReference type="EMBL" id="MRH43104.1"/>
    </source>
</evidence>
<proteinExistence type="predicted"/>
<name>A0A6A8DC43_9BACI</name>
<sequence length="94" mass="10780">MSNFANQLLLKKLRNVSAKELITHGNEYGISLTNKQAEDIASYLSKTSLNPINEKDRMKMFKKLAQITDIKTAQKAQKLFGKLIKQYGVESWFK</sequence>
<dbReference type="OrthoDB" id="2969753at2"/>
<organism evidence="1 2">
    <name type="scientific">Aquibacillus halophilus</name>
    <dbReference type="NCBI Taxonomy" id="930132"/>
    <lineage>
        <taxon>Bacteria</taxon>
        <taxon>Bacillati</taxon>
        <taxon>Bacillota</taxon>
        <taxon>Bacilli</taxon>
        <taxon>Bacillales</taxon>
        <taxon>Bacillaceae</taxon>
        <taxon>Aquibacillus</taxon>
    </lineage>
</organism>
<keyword evidence="2" id="KW-1185">Reference proteome</keyword>
<accession>A0A6A8DC43</accession>
<dbReference type="Pfam" id="PF11116">
    <property type="entry name" value="DUF2624"/>
    <property type="match status" value="1"/>
</dbReference>
<gene>
    <name evidence="1" type="ORF">GH741_10445</name>
</gene>
<reference evidence="1" key="1">
    <citation type="submission" date="2019-11" db="EMBL/GenBank/DDBJ databases">
        <authorList>
            <person name="Li J."/>
        </authorList>
    </citation>
    <scope>NUCLEOTIDE SEQUENCE</scope>
    <source>
        <strain evidence="1">B6B</strain>
    </source>
</reference>
<dbReference type="AlphaFoldDB" id="A0A6A8DC43"/>
<dbReference type="Proteomes" id="UP000799092">
    <property type="component" value="Unassembled WGS sequence"/>
</dbReference>
<dbReference type="EMBL" id="WJNG01000007">
    <property type="protein sequence ID" value="MRH43104.1"/>
    <property type="molecule type" value="Genomic_DNA"/>
</dbReference>